<evidence type="ECO:0000256" key="1">
    <source>
        <dbReference type="SAM" id="MobiDB-lite"/>
    </source>
</evidence>
<organism evidence="2 3">
    <name type="scientific">Solanum tuberosum</name>
    <name type="common">Potato</name>
    <dbReference type="NCBI Taxonomy" id="4113"/>
    <lineage>
        <taxon>Eukaryota</taxon>
        <taxon>Viridiplantae</taxon>
        <taxon>Streptophyta</taxon>
        <taxon>Embryophyta</taxon>
        <taxon>Tracheophyta</taxon>
        <taxon>Spermatophyta</taxon>
        <taxon>Magnoliopsida</taxon>
        <taxon>eudicotyledons</taxon>
        <taxon>Gunneridae</taxon>
        <taxon>Pentapetalae</taxon>
        <taxon>asterids</taxon>
        <taxon>lamiids</taxon>
        <taxon>Solanales</taxon>
        <taxon>Solanaceae</taxon>
        <taxon>Solanoideae</taxon>
        <taxon>Solaneae</taxon>
        <taxon>Solanum</taxon>
    </lineage>
</organism>
<evidence type="ECO:0000313" key="2">
    <source>
        <dbReference type="EMBL" id="KAH0737451.1"/>
    </source>
</evidence>
<protein>
    <submittedName>
        <fullName evidence="2">Uncharacterized protein</fullName>
    </submittedName>
</protein>
<dbReference type="Proteomes" id="UP000826656">
    <property type="component" value="Unassembled WGS sequence"/>
</dbReference>
<gene>
    <name evidence="2" type="ORF">KY290_036156</name>
</gene>
<sequence length="107" mass="11930">MQKIKCVKSPFACIIKSFLENVSCEKWILALTRRRSTLSPLSSSTTAETVADEREKSDKCRHETITEYGKSRSFQSMIAEMSFVDGGGEQRNEANGESSTGCLALWI</sequence>
<name>A0ABQ7TSC3_SOLTU</name>
<reference evidence="2 3" key="1">
    <citation type="journal article" date="2021" name="bioRxiv">
        <title>Chromosome-scale and haplotype-resolved genome assembly of a tetraploid potato cultivar.</title>
        <authorList>
            <person name="Sun H."/>
            <person name="Jiao W.-B."/>
            <person name="Krause K."/>
            <person name="Campoy J.A."/>
            <person name="Goel M."/>
            <person name="Folz-Donahue K."/>
            <person name="Kukat C."/>
            <person name="Huettel B."/>
            <person name="Schneeberger K."/>
        </authorList>
    </citation>
    <scope>NUCLEOTIDE SEQUENCE [LARGE SCALE GENOMIC DNA]</scope>
    <source>
        <strain evidence="2">SolTubOtavaFocal</strain>
        <tissue evidence="2">Leaves</tissue>
    </source>
</reference>
<comment type="caution">
    <text evidence="2">The sequence shown here is derived from an EMBL/GenBank/DDBJ whole genome shotgun (WGS) entry which is preliminary data.</text>
</comment>
<accession>A0ABQ7TSC3</accession>
<dbReference type="EMBL" id="JAIVGD010000028">
    <property type="protein sequence ID" value="KAH0737451.1"/>
    <property type="molecule type" value="Genomic_DNA"/>
</dbReference>
<feature type="region of interest" description="Disordered" evidence="1">
    <location>
        <begin position="37"/>
        <end position="57"/>
    </location>
</feature>
<keyword evidence="3" id="KW-1185">Reference proteome</keyword>
<evidence type="ECO:0000313" key="3">
    <source>
        <dbReference type="Proteomes" id="UP000826656"/>
    </source>
</evidence>
<feature type="compositionally biased region" description="Low complexity" evidence="1">
    <location>
        <begin position="37"/>
        <end position="46"/>
    </location>
</feature>
<proteinExistence type="predicted"/>